<dbReference type="AlphaFoldDB" id="A0A938YFM9"/>
<protein>
    <submittedName>
        <fullName evidence="1">GatB/YqeY domain-containing protein</fullName>
    </submittedName>
</protein>
<dbReference type="EMBL" id="JAERWK010000020">
    <property type="protein sequence ID" value="MBM9468666.1"/>
    <property type="molecule type" value="Genomic_DNA"/>
</dbReference>
<sequence length="159" mass="16833">MTDTADAGLKARLRADLTASMKARDTTATATLRMALAAVTTAEVAGDTAKELTDDEVIAVLGREVRKRREAAEAFDGAGRTELADRERAESEVLGRYLPQPLSEQELVELVRSARGELEADGTPVTMKQMGQLIKAVQARAAGRVDGARVAAAVRAALA</sequence>
<name>A0A938YFM9_9ACTN</name>
<dbReference type="InterPro" id="IPR003789">
    <property type="entry name" value="Asn/Gln_tRNA_amidoTrase-B-like"/>
</dbReference>
<accession>A0A938YFM9</accession>
<organism evidence="1 2">
    <name type="scientific">Nakamurella leprariae</name>
    <dbReference type="NCBI Taxonomy" id="2803911"/>
    <lineage>
        <taxon>Bacteria</taxon>
        <taxon>Bacillati</taxon>
        <taxon>Actinomycetota</taxon>
        <taxon>Actinomycetes</taxon>
        <taxon>Nakamurellales</taxon>
        <taxon>Nakamurellaceae</taxon>
        <taxon>Nakamurella</taxon>
    </lineage>
</organism>
<dbReference type="Pfam" id="PF09424">
    <property type="entry name" value="YqeY"/>
    <property type="match status" value="1"/>
</dbReference>
<dbReference type="PANTHER" id="PTHR28055:SF1">
    <property type="entry name" value="ALTERED INHERITANCE OF MITOCHONDRIA PROTEIN 41, MITOCHONDRIAL"/>
    <property type="match status" value="1"/>
</dbReference>
<dbReference type="InterPro" id="IPR019004">
    <property type="entry name" value="YqeY/Aim41"/>
</dbReference>
<evidence type="ECO:0000313" key="1">
    <source>
        <dbReference type="EMBL" id="MBM9468666.1"/>
    </source>
</evidence>
<reference evidence="1" key="1">
    <citation type="submission" date="2021-01" db="EMBL/GenBank/DDBJ databases">
        <title>YIM 132084 draft genome.</title>
        <authorList>
            <person name="An D."/>
        </authorList>
    </citation>
    <scope>NUCLEOTIDE SEQUENCE</scope>
    <source>
        <strain evidence="1">YIM 132084</strain>
    </source>
</reference>
<dbReference type="PANTHER" id="PTHR28055">
    <property type="entry name" value="ALTERED INHERITANCE OF MITOCHONDRIA PROTEIN 41, MITOCHONDRIAL"/>
    <property type="match status" value="1"/>
</dbReference>
<gene>
    <name evidence="1" type="ORF">JL106_15390</name>
</gene>
<comment type="caution">
    <text evidence="1">The sequence shown here is derived from an EMBL/GenBank/DDBJ whole genome shotgun (WGS) entry which is preliminary data.</text>
</comment>
<dbReference type="Gene3D" id="1.10.1510.10">
    <property type="entry name" value="Uncharacterised protein YqeY/AIM41 PF09424, N-terminal domain"/>
    <property type="match status" value="1"/>
</dbReference>
<dbReference type="RefSeq" id="WP_205261614.1">
    <property type="nucleotide sequence ID" value="NZ_JAERWK010000020.1"/>
</dbReference>
<proteinExistence type="predicted"/>
<dbReference type="Gene3D" id="1.10.10.410">
    <property type="match status" value="1"/>
</dbReference>
<dbReference type="Proteomes" id="UP000663792">
    <property type="component" value="Unassembled WGS sequence"/>
</dbReference>
<evidence type="ECO:0000313" key="2">
    <source>
        <dbReference type="Proteomes" id="UP000663792"/>
    </source>
</evidence>
<dbReference type="GO" id="GO:0016884">
    <property type="term" value="F:carbon-nitrogen ligase activity, with glutamine as amido-N-donor"/>
    <property type="evidence" value="ECO:0007669"/>
    <property type="project" value="InterPro"/>
</dbReference>
<dbReference type="SUPFAM" id="SSF89095">
    <property type="entry name" value="GatB/YqeY motif"/>
    <property type="match status" value="1"/>
</dbReference>
<keyword evidence="2" id="KW-1185">Reference proteome</keyword>
<dbReference type="InterPro" id="IPR042184">
    <property type="entry name" value="YqeY/Aim41_N"/>
</dbReference>
<dbReference type="InterPro" id="IPR023168">
    <property type="entry name" value="GatB_Yqey_C_2"/>
</dbReference>